<dbReference type="GO" id="GO:0051536">
    <property type="term" value="F:iron-sulfur cluster binding"/>
    <property type="evidence" value="ECO:0007669"/>
    <property type="project" value="InterPro"/>
</dbReference>
<dbReference type="Proteomes" id="UP000265540">
    <property type="component" value="Unassembled WGS sequence"/>
</dbReference>
<dbReference type="Gene3D" id="3.60.9.10">
    <property type="entry name" value="Aldehyde ferredoxin oxidoreductase, N-terminal domain"/>
    <property type="match status" value="1"/>
</dbReference>
<dbReference type="GO" id="GO:0016625">
    <property type="term" value="F:oxidoreductase activity, acting on the aldehyde or oxo group of donors, iron-sulfur protein as acceptor"/>
    <property type="evidence" value="ECO:0007669"/>
    <property type="project" value="InterPro"/>
</dbReference>
<dbReference type="SUPFAM" id="SSF56228">
    <property type="entry name" value="Aldehyde ferredoxin oxidoreductase, N-terminal domain"/>
    <property type="match status" value="1"/>
</dbReference>
<dbReference type="Pfam" id="PF02730">
    <property type="entry name" value="AFOR_N"/>
    <property type="match status" value="1"/>
</dbReference>
<name>A0A3A4ZCC0_UNCKA</name>
<dbReference type="AlphaFoldDB" id="A0A3A4ZCC0"/>
<dbReference type="PANTHER" id="PTHR30038">
    <property type="entry name" value="ALDEHYDE FERREDOXIN OXIDOREDUCTASE"/>
    <property type="match status" value="1"/>
</dbReference>
<dbReference type="PANTHER" id="PTHR30038:SF8">
    <property type="entry name" value="ALDEHYDE FERREDOXIN OXIDOREDUCTASE"/>
    <property type="match status" value="1"/>
</dbReference>
<dbReference type="InterPro" id="IPR051919">
    <property type="entry name" value="W-dependent_AOR"/>
</dbReference>
<evidence type="ECO:0000259" key="1">
    <source>
        <dbReference type="SMART" id="SM00790"/>
    </source>
</evidence>
<dbReference type="EMBL" id="QZJF01000017">
    <property type="protein sequence ID" value="RJR26904.1"/>
    <property type="molecule type" value="Genomic_DNA"/>
</dbReference>
<sequence length="280" mass="30957">MNLTSKKILLIDLEKLTYEVKSYTELQRYVGGVGLGLKLMDMFGEKDPLIISIGPLNGFFPYASKTSIVVNDGGVIEDFYIGGTMAARMRFTGIDSIVLNNTAESETILEILNSDVSFKRGETSSGSLGLPGRRSILSLDESKALLDSYFTTPEYFLENKFAKKNIKTISLTGTEVVSPLLMEKYQNLYHTLLARKHELSVNESSQPSCVNCPMGCERSKTGELGGNVLIHSLVACQYAEKIYSDVGIIFSCLNILGYDYTHEDIENLPGLIEETLKKLS</sequence>
<evidence type="ECO:0000313" key="2">
    <source>
        <dbReference type="EMBL" id="RJR26904.1"/>
    </source>
</evidence>
<protein>
    <recommendedName>
        <fullName evidence="1">Aldehyde ferredoxin oxidoreductase N-terminal domain-containing protein</fullName>
    </recommendedName>
</protein>
<accession>A0A3A4ZCC0</accession>
<dbReference type="InterPro" id="IPR013983">
    <property type="entry name" value="Ald_Fedxn_OxRdtase_N"/>
</dbReference>
<reference evidence="2 3" key="1">
    <citation type="journal article" date="2017" name="ISME J.">
        <title>Energy and carbon metabolisms in a deep terrestrial subsurface fluid microbial community.</title>
        <authorList>
            <person name="Momper L."/>
            <person name="Jungbluth S.P."/>
            <person name="Lee M.D."/>
            <person name="Amend J.P."/>
        </authorList>
    </citation>
    <scope>NUCLEOTIDE SEQUENCE [LARGE SCALE GENOMIC DNA]</scope>
    <source>
        <strain evidence="2">SURF_46</strain>
    </source>
</reference>
<organism evidence="2 3">
    <name type="scientific">candidate division WWE3 bacterium</name>
    <dbReference type="NCBI Taxonomy" id="2053526"/>
    <lineage>
        <taxon>Bacteria</taxon>
        <taxon>Katanobacteria</taxon>
    </lineage>
</organism>
<feature type="domain" description="Aldehyde ferredoxin oxidoreductase N-terminal" evidence="1">
    <location>
        <begin position="7"/>
        <end position="175"/>
    </location>
</feature>
<gene>
    <name evidence="2" type="ORF">C4561_03960</name>
</gene>
<proteinExistence type="predicted"/>
<dbReference type="InterPro" id="IPR036503">
    <property type="entry name" value="Ald_Fedxn_OxRdtase_N_sf"/>
</dbReference>
<evidence type="ECO:0000313" key="3">
    <source>
        <dbReference type="Proteomes" id="UP000265540"/>
    </source>
</evidence>
<comment type="caution">
    <text evidence="2">The sequence shown here is derived from an EMBL/GenBank/DDBJ whole genome shotgun (WGS) entry which is preliminary data.</text>
</comment>
<dbReference type="SMART" id="SM00790">
    <property type="entry name" value="AFOR_N"/>
    <property type="match status" value="1"/>
</dbReference>